<sequence length="234" mass="24832">MAKGKHKSAKGKTKGNRYSKKAHNASFLHSVATRTETKGDPKNTAIETVKDVAIGVVGGGLAGAAIGKPSFLVGLGVTGIGHYMGNHLATLFGVGLMAANGFQNKSVSGVDGLSIDAVKERVSAYGNTLKEKLYLDKVPFLNKNKEESANGIGALQFFQHPNDARAYNELNNELAALDQIERQIEMSGLEHMEMTGIGMGDMEGYDEVGEIGEANEFGELGEMGDLSDIGDRNL</sequence>
<evidence type="ECO:0000313" key="3">
    <source>
        <dbReference type="Proteomes" id="UP001500067"/>
    </source>
</evidence>
<organism evidence="2 3">
    <name type="scientific">Nemorincola caseinilytica</name>
    <dbReference type="NCBI Taxonomy" id="2054315"/>
    <lineage>
        <taxon>Bacteria</taxon>
        <taxon>Pseudomonadati</taxon>
        <taxon>Bacteroidota</taxon>
        <taxon>Chitinophagia</taxon>
        <taxon>Chitinophagales</taxon>
        <taxon>Chitinophagaceae</taxon>
        <taxon>Nemorincola</taxon>
    </lineage>
</organism>
<evidence type="ECO:0000256" key="1">
    <source>
        <dbReference type="SAM" id="MobiDB-lite"/>
    </source>
</evidence>
<name>A0ABP8NJS4_9BACT</name>
<feature type="region of interest" description="Disordered" evidence="1">
    <location>
        <begin position="1"/>
        <end position="21"/>
    </location>
</feature>
<dbReference type="RefSeq" id="WP_345083900.1">
    <property type="nucleotide sequence ID" value="NZ_BAABFA010000019.1"/>
</dbReference>
<proteinExistence type="predicted"/>
<dbReference type="EMBL" id="BAABFA010000019">
    <property type="protein sequence ID" value="GAA4468410.1"/>
    <property type="molecule type" value="Genomic_DNA"/>
</dbReference>
<reference evidence="3" key="1">
    <citation type="journal article" date="2019" name="Int. J. Syst. Evol. Microbiol.">
        <title>The Global Catalogue of Microorganisms (GCM) 10K type strain sequencing project: providing services to taxonomists for standard genome sequencing and annotation.</title>
        <authorList>
            <consortium name="The Broad Institute Genomics Platform"/>
            <consortium name="The Broad Institute Genome Sequencing Center for Infectious Disease"/>
            <person name="Wu L."/>
            <person name="Ma J."/>
        </authorList>
    </citation>
    <scope>NUCLEOTIDE SEQUENCE [LARGE SCALE GENOMIC DNA]</scope>
    <source>
        <strain evidence="3">JCM 32105</strain>
    </source>
</reference>
<comment type="caution">
    <text evidence="2">The sequence shown here is derived from an EMBL/GenBank/DDBJ whole genome shotgun (WGS) entry which is preliminary data.</text>
</comment>
<accession>A0ABP8NJS4</accession>
<evidence type="ECO:0000313" key="2">
    <source>
        <dbReference type="EMBL" id="GAA4468410.1"/>
    </source>
</evidence>
<protein>
    <submittedName>
        <fullName evidence="2">Uncharacterized protein</fullName>
    </submittedName>
</protein>
<gene>
    <name evidence="2" type="ORF">GCM10023093_25950</name>
</gene>
<keyword evidence="3" id="KW-1185">Reference proteome</keyword>
<dbReference type="Proteomes" id="UP001500067">
    <property type="component" value="Unassembled WGS sequence"/>
</dbReference>